<dbReference type="EMBL" id="JBEZFP010000034">
    <property type="protein sequence ID" value="MEU8134959.1"/>
    <property type="molecule type" value="Genomic_DNA"/>
</dbReference>
<comment type="caution">
    <text evidence="2">The sequence shown here is derived from an EMBL/GenBank/DDBJ whole genome shotgun (WGS) entry which is preliminary data.</text>
</comment>
<dbReference type="InterPro" id="IPR001387">
    <property type="entry name" value="Cro/C1-type_HTH"/>
</dbReference>
<dbReference type="PROSITE" id="PS50943">
    <property type="entry name" value="HTH_CROC1"/>
    <property type="match status" value="1"/>
</dbReference>
<name>A0ABV3DJ79_9ACTN</name>
<dbReference type="Proteomes" id="UP001551482">
    <property type="component" value="Unassembled WGS sequence"/>
</dbReference>
<dbReference type="Gene3D" id="1.10.260.40">
    <property type="entry name" value="lambda repressor-like DNA-binding domains"/>
    <property type="match status" value="1"/>
</dbReference>
<accession>A0ABV3DJ79</accession>
<dbReference type="CDD" id="cd00093">
    <property type="entry name" value="HTH_XRE"/>
    <property type="match status" value="1"/>
</dbReference>
<keyword evidence="3" id="KW-1185">Reference proteome</keyword>
<sequence>MTAPDPMWSSAQARGLAEHGDIGGLIRLGREARGWHLKDLGDVLGFSASALSRMERRRAGGEIAMLRRAAQAVGMPRHVLATALGVADPLPAKVAKAAAGRAEEDPMRRRQLLTASLAVPAAAFLKVDDALAAIPDPAGLATAQDVTARLARARALFDAGDHARLVANVPDLLAAAHAAARDARPEDYGRLAACYDLTTEVLTKIGRHPASRSAADRATVYADLSGSPLAAASAARQLAILLRHQGEKAAAQRLTLQAASRIEATGLTRPAEAEAYAQMLCTCAYTAATNGDRATAHELLRDAEHAVRRVPDAADTRARSGTVNHASVQLYAVGVHWSLGDAGTALAIGRGLHPGQFPTAERRGRLHTDLARAWHQRGRPEETATALRAALREAPGEVRDRPSIRAIVTELHQRHPHAVGVRDLVAAVGRPA</sequence>
<evidence type="ECO:0000259" key="1">
    <source>
        <dbReference type="PROSITE" id="PS50943"/>
    </source>
</evidence>
<evidence type="ECO:0000313" key="2">
    <source>
        <dbReference type="EMBL" id="MEU8134959.1"/>
    </source>
</evidence>
<organism evidence="2 3">
    <name type="scientific">Streptodolium elevatio</name>
    <dbReference type="NCBI Taxonomy" id="3157996"/>
    <lineage>
        <taxon>Bacteria</taxon>
        <taxon>Bacillati</taxon>
        <taxon>Actinomycetota</taxon>
        <taxon>Actinomycetes</taxon>
        <taxon>Kitasatosporales</taxon>
        <taxon>Streptomycetaceae</taxon>
        <taxon>Streptodolium</taxon>
    </lineage>
</organism>
<proteinExistence type="predicted"/>
<dbReference type="SUPFAM" id="SSF47413">
    <property type="entry name" value="lambda repressor-like DNA-binding domains"/>
    <property type="match status" value="1"/>
</dbReference>
<dbReference type="SMART" id="SM00530">
    <property type="entry name" value="HTH_XRE"/>
    <property type="match status" value="1"/>
</dbReference>
<reference evidence="2 3" key="1">
    <citation type="submission" date="2024-06" db="EMBL/GenBank/DDBJ databases">
        <title>The Natural Products Discovery Center: Release of the First 8490 Sequenced Strains for Exploring Actinobacteria Biosynthetic Diversity.</title>
        <authorList>
            <person name="Kalkreuter E."/>
            <person name="Kautsar S.A."/>
            <person name="Yang D."/>
            <person name="Bader C.D."/>
            <person name="Teijaro C.N."/>
            <person name="Fluegel L."/>
            <person name="Davis C.M."/>
            <person name="Simpson J.R."/>
            <person name="Lauterbach L."/>
            <person name="Steele A.D."/>
            <person name="Gui C."/>
            <person name="Meng S."/>
            <person name="Li G."/>
            <person name="Viehrig K."/>
            <person name="Ye F."/>
            <person name="Su P."/>
            <person name="Kiefer A.F."/>
            <person name="Nichols A."/>
            <person name="Cepeda A.J."/>
            <person name="Yan W."/>
            <person name="Fan B."/>
            <person name="Jiang Y."/>
            <person name="Adhikari A."/>
            <person name="Zheng C.-J."/>
            <person name="Schuster L."/>
            <person name="Cowan T.M."/>
            <person name="Smanski M.J."/>
            <person name="Chevrette M.G."/>
            <person name="De Carvalho L.P.S."/>
            <person name="Shen B."/>
        </authorList>
    </citation>
    <scope>NUCLEOTIDE SEQUENCE [LARGE SCALE GENOMIC DNA]</scope>
    <source>
        <strain evidence="2 3">NPDC048946</strain>
    </source>
</reference>
<feature type="domain" description="HTH cro/C1-type" evidence="1">
    <location>
        <begin position="26"/>
        <end position="80"/>
    </location>
</feature>
<protein>
    <submittedName>
        <fullName evidence="2">Helix-turn-helix domain-containing protein</fullName>
    </submittedName>
</protein>
<dbReference type="Pfam" id="PF13560">
    <property type="entry name" value="HTH_31"/>
    <property type="match status" value="1"/>
</dbReference>
<evidence type="ECO:0000313" key="3">
    <source>
        <dbReference type="Proteomes" id="UP001551482"/>
    </source>
</evidence>
<dbReference type="InterPro" id="IPR010982">
    <property type="entry name" value="Lambda_DNA-bd_dom_sf"/>
</dbReference>
<dbReference type="RefSeq" id="WP_358354083.1">
    <property type="nucleotide sequence ID" value="NZ_JBEZFP010000034.1"/>
</dbReference>
<gene>
    <name evidence="2" type="ORF">AB0C36_15745</name>
</gene>